<name>A0A0P9CSU8_9CHLR</name>
<protein>
    <recommendedName>
        <fullName evidence="2">Thioredoxin domain-containing protein</fullName>
    </recommendedName>
</protein>
<dbReference type="InterPro" id="IPR050553">
    <property type="entry name" value="Thioredoxin_ResA/DsbE_sf"/>
</dbReference>
<dbReference type="EMBL" id="LJCR01002200">
    <property type="protein sequence ID" value="KPV49098.1"/>
    <property type="molecule type" value="Genomic_DNA"/>
</dbReference>
<dbReference type="GO" id="GO:0016209">
    <property type="term" value="F:antioxidant activity"/>
    <property type="evidence" value="ECO:0007669"/>
    <property type="project" value="InterPro"/>
</dbReference>
<dbReference type="Gene3D" id="3.40.30.10">
    <property type="entry name" value="Glutaredoxin"/>
    <property type="match status" value="1"/>
</dbReference>
<dbReference type="GO" id="GO:0016491">
    <property type="term" value="F:oxidoreductase activity"/>
    <property type="evidence" value="ECO:0007669"/>
    <property type="project" value="InterPro"/>
</dbReference>
<dbReference type="AlphaFoldDB" id="A0A0P9CSU8"/>
<dbReference type="Proteomes" id="UP000050509">
    <property type="component" value="Unassembled WGS sequence"/>
</dbReference>
<feature type="signal peptide" evidence="1">
    <location>
        <begin position="1"/>
        <end position="17"/>
    </location>
</feature>
<keyword evidence="4" id="KW-1185">Reference proteome</keyword>
<accession>A0A0P9CSU8</accession>
<evidence type="ECO:0000313" key="4">
    <source>
        <dbReference type="Proteomes" id="UP000050509"/>
    </source>
</evidence>
<dbReference type="InterPro" id="IPR036249">
    <property type="entry name" value="Thioredoxin-like_sf"/>
</dbReference>
<proteinExistence type="predicted"/>
<comment type="caution">
    <text evidence="3">The sequence shown here is derived from an EMBL/GenBank/DDBJ whole genome shotgun (WGS) entry which is preliminary data.</text>
</comment>
<evidence type="ECO:0000259" key="2">
    <source>
        <dbReference type="PROSITE" id="PS51352"/>
    </source>
</evidence>
<dbReference type="PANTHER" id="PTHR42852">
    <property type="entry name" value="THIOL:DISULFIDE INTERCHANGE PROTEIN DSBE"/>
    <property type="match status" value="1"/>
</dbReference>
<dbReference type="Pfam" id="PF00578">
    <property type="entry name" value="AhpC-TSA"/>
    <property type="match status" value="1"/>
</dbReference>
<dbReference type="PANTHER" id="PTHR42852:SF17">
    <property type="entry name" value="THIOREDOXIN-LIKE PROTEIN HI_1115"/>
    <property type="match status" value="1"/>
</dbReference>
<feature type="domain" description="Thioredoxin" evidence="2">
    <location>
        <begin position="30"/>
        <end position="171"/>
    </location>
</feature>
<sequence>MLVLATLLLGGAWIALSATPAPHVPVSASPREGFAAPDFTLSTPAGTALALADQRGKVVIVNVWASWCGPCRAEMPAIQQIYDAERERGLQVLAVNSTVQDTAAHAEAFISELGLSFPMLLDTDGAVTRAYMVRALPNTFIVDRKGVIRSVIFGGPISAAVLQTKVGALLDEAP</sequence>
<dbReference type="InterPro" id="IPR013766">
    <property type="entry name" value="Thioredoxin_domain"/>
</dbReference>
<dbReference type="PROSITE" id="PS51352">
    <property type="entry name" value="THIOREDOXIN_2"/>
    <property type="match status" value="1"/>
</dbReference>
<dbReference type="PROSITE" id="PS00194">
    <property type="entry name" value="THIOREDOXIN_1"/>
    <property type="match status" value="1"/>
</dbReference>
<organism evidence="3 4">
    <name type="scientific">Kouleothrix aurantiaca</name>
    <dbReference type="NCBI Taxonomy" id="186479"/>
    <lineage>
        <taxon>Bacteria</taxon>
        <taxon>Bacillati</taxon>
        <taxon>Chloroflexota</taxon>
        <taxon>Chloroflexia</taxon>
        <taxon>Chloroflexales</taxon>
        <taxon>Roseiflexineae</taxon>
        <taxon>Roseiflexaceae</taxon>
        <taxon>Kouleothrix</taxon>
    </lineage>
</organism>
<dbReference type="InterPro" id="IPR000866">
    <property type="entry name" value="AhpC/TSA"/>
</dbReference>
<gene>
    <name evidence="3" type="ORF">SE17_34540</name>
</gene>
<dbReference type="CDD" id="cd02966">
    <property type="entry name" value="TlpA_like_family"/>
    <property type="match status" value="1"/>
</dbReference>
<reference evidence="3 4" key="1">
    <citation type="submission" date="2015-09" db="EMBL/GenBank/DDBJ databases">
        <title>Draft genome sequence of Kouleothrix aurantiaca JCM 19913.</title>
        <authorList>
            <person name="Hemp J."/>
        </authorList>
    </citation>
    <scope>NUCLEOTIDE SEQUENCE [LARGE SCALE GENOMIC DNA]</scope>
    <source>
        <strain evidence="3 4">COM-B</strain>
    </source>
</reference>
<evidence type="ECO:0000313" key="3">
    <source>
        <dbReference type="EMBL" id="KPV49098.1"/>
    </source>
</evidence>
<feature type="chain" id="PRO_5006155974" description="Thioredoxin domain-containing protein" evidence="1">
    <location>
        <begin position="18"/>
        <end position="174"/>
    </location>
</feature>
<dbReference type="SUPFAM" id="SSF52833">
    <property type="entry name" value="Thioredoxin-like"/>
    <property type="match status" value="1"/>
</dbReference>
<dbReference type="InterPro" id="IPR017937">
    <property type="entry name" value="Thioredoxin_CS"/>
</dbReference>
<keyword evidence="1" id="KW-0732">Signal</keyword>
<evidence type="ECO:0000256" key="1">
    <source>
        <dbReference type="SAM" id="SignalP"/>
    </source>
</evidence>